<keyword evidence="3" id="KW-1185">Reference proteome</keyword>
<accession>A0A3M0G8Y3</accession>
<dbReference type="EMBL" id="REFW01000001">
    <property type="protein sequence ID" value="RMB61445.1"/>
    <property type="molecule type" value="Genomic_DNA"/>
</dbReference>
<name>A0A3M0G8Y3_9ACTN</name>
<comment type="caution">
    <text evidence="2">The sequence shown here is derived from an EMBL/GenBank/DDBJ whole genome shotgun (WGS) entry which is preliminary data.</text>
</comment>
<organism evidence="2 3">
    <name type="scientific">Tessaracoccus antarcticus</name>
    <dbReference type="NCBI Taxonomy" id="2479848"/>
    <lineage>
        <taxon>Bacteria</taxon>
        <taxon>Bacillati</taxon>
        <taxon>Actinomycetota</taxon>
        <taxon>Actinomycetes</taxon>
        <taxon>Propionibacteriales</taxon>
        <taxon>Propionibacteriaceae</taxon>
        <taxon>Tessaracoccus</taxon>
    </lineage>
</organism>
<feature type="domain" description="Putative endonuclease Z1" evidence="1">
    <location>
        <begin position="370"/>
        <end position="591"/>
    </location>
</feature>
<sequence>MFEFGEAAHKKYRKLIVDESMESKVPLKEAAATLKSYGLDRSLIDSVLDDLLAEQAKHQHLLSTVLDPQTFVPWYTGPKPDGQWARYFRRLREAKAPSLDNLSEETTTITSLLANPLTGKAKRKGLVMGNVQSGKTRNYAGVIAKAADEGYKFVIVLSGINNNLREQTQVRLNSDLFDGADWYPLTDKDDDFRGVLKPGTLFTGQKLLCAVVKKNPTRLHYLVKMLKSIPLEVLQKAPILIVDDEADQATPNSMAEKEKISTINEWLRGLWGTVVTGTYLAYTATPFANILMDPDNESDLFPSDFVTTIQPGEGYFGAERVFGVADTVSEGLEFDGLNMVRRIPAAEASSLKPPSNAEDREFFDPDLPTSLKAAFQWFVLATAIRRARGHMESHSSMLVHTTHYTAPHRTMKARLVAYGRELLSGYDTTTPGLLKAAWDEEVLKVASEATEPLPEWDNVQKEAKSVLKELEVIVDNGESADRLNYDPEGPVQTVVAVGGGTLSRGLTLEGLVVSYFTRTSNTYDTLLQMGRWFGYRPGYEDLPRVWVTAGLDTDYAYLARVEKDLRDEIASVQGTEYTPRQIGVRVRAHPGRLEITSKNKMFSAEIVQLGLSGTSAQTFLLDGRPSTIESNIEAANVLVKGLRFSSLASNEARLIAKCVDGERVSAFIRSFRAHEDQRWLTDTVRREATVEWIEKWARGDVWNIVLVGNSTGGKEPAETLKLGPHELVCFQRTPMKNSTEAKVDLKALTSQPDRLADIDSALYEGTQAETEEGRRRIRRKHGDGRGLILLYPLGSQAKASSDSDSRINMPIDRPMLGFAVVFPHVNDVEKDQGTFVSVKRTWDVPLTVEGDEEIVEDEAEEQGEE</sequence>
<evidence type="ECO:0000313" key="3">
    <source>
        <dbReference type="Proteomes" id="UP000275256"/>
    </source>
</evidence>
<reference evidence="2 3" key="1">
    <citation type="submission" date="2018-10" db="EMBL/GenBank/DDBJ databases">
        <title>Tessaracoccus antarcticuss sp. nov., isolated from sediment.</title>
        <authorList>
            <person name="Zhou L.Y."/>
            <person name="Du Z.J."/>
        </authorList>
    </citation>
    <scope>NUCLEOTIDE SEQUENCE [LARGE SCALE GENOMIC DNA]</scope>
    <source>
        <strain evidence="2 3">JDX10</strain>
    </source>
</reference>
<protein>
    <recommendedName>
        <fullName evidence="1">Putative endonuclease Z1 domain-containing protein</fullName>
    </recommendedName>
</protein>
<evidence type="ECO:0000313" key="2">
    <source>
        <dbReference type="EMBL" id="RMB61445.1"/>
    </source>
</evidence>
<dbReference type="AlphaFoldDB" id="A0A3M0G8Y3"/>
<gene>
    <name evidence="2" type="ORF">EAX62_01980</name>
</gene>
<dbReference type="InterPro" id="IPR018310">
    <property type="entry name" value="Put_endonuclease_Z1-dom"/>
</dbReference>
<dbReference type="RefSeq" id="WP_121899992.1">
    <property type="nucleotide sequence ID" value="NZ_REFW01000001.1"/>
</dbReference>
<proteinExistence type="predicted"/>
<dbReference type="Pfam" id="PF10593">
    <property type="entry name" value="Z1"/>
    <property type="match status" value="1"/>
</dbReference>
<evidence type="ECO:0000259" key="1">
    <source>
        <dbReference type="Pfam" id="PF10593"/>
    </source>
</evidence>
<dbReference type="Proteomes" id="UP000275256">
    <property type="component" value="Unassembled WGS sequence"/>
</dbReference>